<organism evidence="1 2">
    <name type="scientific">Vibrio penaeicida</name>
    <dbReference type="NCBI Taxonomy" id="104609"/>
    <lineage>
        <taxon>Bacteria</taxon>
        <taxon>Pseudomonadati</taxon>
        <taxon>Pseudomonadota</taxon>
        <taxon>Gammaproteobacteria</taxon>
        <taxon>Vibrionales</taxon>
        <taxon>Vibrionaceae</taxon>
        <taxon>Vibrio</taxon>
    </lineage>
</organism>
<dbReference type="Proteomes" id="UP001156690">
    <property type="component" value="Unassembled WGS sequence"/>
</dbReference>
<dbReference type="EMBL" id="BSNX01000067">
    <property type="protein sequence ID" value="GLQ74941.1"/>
    <property type="molecule type" value="Genomic_DNA"/>
</dbReference>
<keyword evidence="2" id="KW-1185">Reference proteome</keyword>
<name>A0AAV5NY74_9VIBR</name>
<dbReference type="PIRSF" id="PIRSF033905">
    <property type="entry name" value="UCP033905"/>
    <property type="match status" value="1"/>
</dbReference>
<dbReference type="NCBIfam" id="NF040903">
    <property type="entry name" value="GguC"/>
    <property type="match status" value="1"/>
</dbReference>
<dbReference type="GO" id="GO:0003824">
    <property type="term" value="F:catalytic activity"/>
    <property type="evidence" value="ECO:0007669"/>
    <property type="project" value="InterPro"/>
</dbReference>
<dbReference type="RefSeq" id="WP_126608082.1">
    <property type="nucleotide sequence ID" value="NZ_AP025144.1"/>
</dbReference>
<evidence type="ECO:0000313" key="1">
    <source>
        <dbReference type="EMBL" id="GLQ74941.1"/>
    </source>
</evidence>
<proteinExistence type="predicted"/>
<dbReference type="SUPFAM" id="SSF56529">
    <property type="entry name" value="FAH"/>
    <property type="match status" value="1"/>
</dbReference>
<comment type="caution">
    <text evidence="1">The sequence shown here is derived from an EMBL/GenBank/DDBJ whole genome shotgun (WGS) entry which is preliminary data.</text>
</comment>
<gene>
    <name evidence="1" type="ORF">GCM10007932_43030</name>
</gene>
<dbReference type="AlphaFoldDB" id="A0AAV5NY74"/>
<evidence type="ECO:0000313" key="2">
    <source>
        <dbReference type="Proteomes" id="UP001156690"/>
    </source>
</evidence>
<dbReference type="Gene3D" id="3.90.850.10">
    <property type="entry name" value="Fumarylacetoacetase-like, C-terminal domain"/>
    <property type="match status" value="1"/>
</dbReference>
<reference evidence="2" key="1">
    <citation type="journal article" date="2019" name="Int. J. Syst. Evol. Microbiol.">
        <title>The Global Catalogue of Microorganisms (GCM) 10K type strain sequencing project: providing services to taxonomists for standard genome sequencing and annotation.</title>
        <authorList>
            <consortium name="The Broad Institute Genomics Platform"/>
            <consortium name="The Broad Institute Genome Sequencing Center for Infectious Disease"/>
            <person name="Wu L."/>
            <person name="Ma J."/>
        </authorList>
    </citation>
    <scope>NUCLEOTIDE SEQUENCE [LARGE SCALE GENOMIC DNA]</scope>
    <source>
        <strain evidence="2">NBRC 15640</strain>
    </source>
</reference>
<dbReference type="InterPro" id="IPR036663">
    <property type="entry name" value="Fumarylacetoacetase_C_sf"/>
</dbReference>
<accession>A0AAV5NY74</accession>
<sequence>MRIIQFVQNSQIKVALVESYDQVRVLNASGGTYQLVMEAINTEKSLAQVIGEKYTNERLDYQAIIDNQMLLPPITHDDPSRWLVTGTGLTHLGSADARAEMHAKLAGDEELSDSMKMFQLGVEGGKPNIGEVGAQPEWFYKGDGQCVVAPEQPITMPNFAEDGGEEPELTALYVIGSDGTPYRVGFAIGNEFSDHVTEHFNYLWLAHSKLRSCSYGPELLIGDLPEHLEGTSAIQREDKLLWSKSFLTGEANMAHTISNLEHHHFKYDQFRRPGDLHVHYMGTATLSFADKVKTQVGDRFEITIPAFGRSLRNTLVQASPESVQVKAL</sequence>
<evidence type="ECO:0008006" key="3">
    <source>
        <dbReference type="Google" id="ProtNLM"/>
    </source>
</evidence>
<protein>
    <recommendedName>
        <fullName evidence="3">FAH family protein</fullName>
    </recommendedName>
</protein>
<dbReference type="InterPro" id="IPR009645">
    <property type="entry name" value="GguC"/>
</dbReference>